<dbReference type="AlphaFoldDB" id="A0A4D7B0J0"/>
<keyword evidence="4" id="KW-0547">Nucleotide-binding</keyword>
<dbReference type="GO" id="GO:0030256">
    <property type="term" value="C:type I protein secretion system complex"/>
    <property type="evidence" value="ECO:0007669"/>
    <property type="project" value="InterPro"/>
</dbReference>
<evidence type="ECO:0000256" key="2">
    <source>
        <dbReference type="ARBA" id="ARBA00005417"/>
    </source>
</evidence>
<dbReference type="InterPro" id="IPR003593">
    <property type="entry name" value="AAA+_ATPase"/>
</dbReference>
<evidence type="ECO:0000313" key="11">
    <source>
        <dbReference type="EMBL" id="QCI66241.1"/>
    </source>
</evidence>
<dbReference type="PANTHER" id="PTHR43394:SF1">
    <property type="entry name" value="ATP-BINDING CASSETTE SUB-FAMILY B MEMBER 10, MITOCHONDRIAL"/>
    <property type="match status" value="1"/>
</dbReference>
<dbReference type="InterPro" id="IPR003439">
    <property type="entry name" value="ABC_transporter-like_ATP-bd"/>
</dbReference>
<dbReference type="PROSITE" id="PS50893">
    <property type="entry name" value="ABC_TRANSPORTER_2"/>
    <property type="match status" value="1"/>
</dbReference>
<accession>A0A4D7B0J0</accession>
<keyword evidence="6 8" id="KW-1133">Transmembrane helix</keyword>
<evidence type="ECO:0000259" key="9">
    <source>
        <dbReference type="PROSITE" id="PS50893"/>
    </source>
</evidence>
<dbReference type="InterPro" id="IPR039421">
    <property type="entry name" value="Type_1_exporter"/>
</dbReference>
<dbReference type="GO" id="GO:0015421">
    <property type="term" value="F:ABC-type oligopeptide transporter activity"/>
    <property type="evidence" value="ECO:0007669"/>
    <property type="project" value="TreeGrafter"/>
</dbReference>
<keyword evidence="3 8" id="KW-0812">Transmembrane</keyword>
<dbReference type="PROSITE" id="PS00211">
    <property type="entry name" value="ABC_TRANSPORTER_1"/>
    <property type="match status" value="1"/>
</dbReference>
<reference evidence="11 12" key="1">
    <citation type="submission" date="2019-04" db="EMBL/GenBank/DDBJ databases">
        <title>Phreatobacter aquaticus sp. nov.</title>
        <authorList>
            <person name="Choi A."/>
        </authorList>
    </citation>
    <scope>NUCLEOTIDE SEQUENCE [LARGE SCALE GENOMIC DNA]</scope>
    <source>
        <strain evidence="11 12">KCTC 52518</strain>
    </source>
</reference>
<evidence type="ECO:0000256" key="3">
    <source>
        <dbReference type="ARBA" id="ARBA00022692"/>
    </source>
</evidence>
<dbReference type="SMART" id="SM00382">
    <property type="entry name" value="AAA"/>
    <property type="match status" value="1"/>
</dbReference>
<keyword evidence="12" id="KW-1185">Reference proteome</keyword>
<evidence type="ECO:0000259" key="10">
    <source>
        <dbReference type="PROSITE" id="PS50929"/>
    </source>
</evidence>
<dbReference type="GO" id="GO:0030253">
    <property type="term" value="P:protein secretion by the type I secretion system"/>
    <property type="evidence" value="ECO:0007669"/>
    <property type="project" value="InterPro"/>
</dbReference>
<feature type="transmembrane region" description="Helical" evidence="8">
    <location>
        <begin position="141"/>
        <end position="174"/>
    </location>
</feature>
<feature type="domain" description="ABC transmembrane type-1" evidence="10">
    <location>
        <begin position="22"/>
        <end position="297"/>
    </location>
</feature>
<keyword evidence="5" id="KW-0067">ATP-binding</keyword>
<evidence type="ECO:0000256" key="7">
    <source>
        <dbReference type="ARBA" id="ARBA00023136"/>
    </source>
</evidence>
<dbReference type="InterPro" id="IPR036640">
    <property type="entry name" value="ABC1_TM_sf"/>
</dbReference>
<feature type="transmembrane region" description="Helical" evidence="8">
    <location>
        <begin position="55"/>
        <end position="75"/>
    </location>
</feature>
<proteinExistence type="inferred from homology"/>
<dbReference type="InterPro" id="IPR017871">
    <property type="entry name" value="ABC_transporter-like_CS"/>
</dbReference>
<dbReference type="PROSITE" id="PS50929">
    <property type="entry name" value="ABC_TM1F"/>
    <property type="match status" value="1"/>
</dbReference>
<evidence type="ECO:0000256" key="4">
    <source>
        <dbReference type="ARBA" id="ARBA00022741"/>
    </source>
</evidence>
<dbReference type="Gene3D" id="3.40.50.300">
    <property type="entry name" value="P-loop containing nucleotide triphosphate hydrolases"/>
    <property type="match status" value="1"/>
</dbReference>
<dbReference type="SUPFAM" id="SSF90123">
    <property type="entry name" value="ABC transporter transmembrane region"/>
    <property type="match status" value="1"/>
</dbReference>
<evidence type="ECO:0000256" key="5">
    <source>
        <dbReference type="ARBA" id="ARBA00022840"/>
    </source>
</evidence>
<evidence type="ECO:0000256" key="1">
    <source>
        <dbReference type="ARBA" id="ARBA00004651"/>
    </source>
</evidence>
<dbReference type="EMBL" id="CP039690">
    <property type="protein sequence ID" value="QCI66241.1"/>
    <property type="molecule type" value="Genomic_DNA"/>
</dbReference>
<organism evidence="11 12">
    <name type="scientific">Phreatobacter stygius</name>
    <dbReference type="NCBI Taxonomy" id="1940610"/>
    <lineage>
        <taxon>Bacteria</taxon>
        <taxon>Pseudomonadati</taxon>
        <taxon>Pseudomonadota</taxon>
        <taxon>Alphaproteobacteria</taxon>
        <taxon>Hyphomicrobiales</taxon>
        <taxon>Phreatobacteraceae</taxon>
        <taxon>Phreatobacter</taxon>
    </lineage>
</organism>
<keyword evidence="7 8" id="KW-0472">Membrane</keyword>
<dbReference type="RefSeq" id="WP_136961685.1">
    <property type="nucleotide sequence ID" value="NZ_CP039690.1"/>
</dbReference>
<sequence length="583" mass="63546">MSFLSDDHFLRQELPKFRSAIAALFFFSSIITILFLIPSIYMYQVFERVMQSRNMSTLLFLTMIVAALTVIWTALEHIRTRVLGEMANSLDESISTRAFDAVNRQTKVLSADARTMVIQDLNIIRDFVSGSLPVQFMDLCFVPLIILAVFLFHPVMGAALLALSVVVVGLSFWTQRAARHEIKRSLTASTRANEFARSVMASSEASRAMGMMPSLTGRWRDQVRGALGWQEAATHRATLPSSLLKYIRHLYTPIMLCVGVLLFLAEQVGPGVVFAAVMVVGRAIQPVDAIANNWRSFWSAQMSIDRIDRLLREAGPSRVKVTLPVPDGPLQVSRIVATPSDRDNIILTDVSFVVNPGSITAVVGSSGAGKSSLAKVLVGAWSVRKGTITLDGHDLTHWDQDQLGRHIGYVPQDVVLLPGTLAENIARFDPLGGETDRKIIEAVKIAGIQDIVSKLPDGLNTKIGPNGHTLSGGQRQRVALARAVYGDPQLVVLDEPNSNLDAIGEKGLAETLEILRDRGAIVILVTHRLNMLSYCDHVLVMNSGTVHAFGPRDAVVSRLSLGQPVRQIGQQNSASSQSGSTAA</sequence>
<dbReference type="PANTHER" id="PTHR43394">
    <property type="entry name" value="ATP-DEPENDENT PERMEASE MDL1, MITOCHONDRIAL"/>
    <property type="match status" value="1"/>
</dbReference>
<evidence type="ECO:0000256" key="8">
    <source>
        <dbReference type="SAM" id="Phobius"/>
    </source>
</evidence>
<dbReference type="Pfam" id="PF00664">
    <property type="entry name" value="ABC_membrane"/>
    <property type="match status" value="1"/>
</dbReference>
<evidence type="ECO:0000256" key="6">
    <source>
        <dbReference type="ARBA" id="ARBA00022989"/>
    </source>
</evidence>
<gene>
    <name evidence="11" type="ORF">E8M01_19695</name>
</gene>
<dbReference type="Gene3D" id="1.20.1560.10">
    <property type="entry name" value="ABC transporter type 1, transmembrane domain"/>
    <property type="match status" value="1"/>
</dbReference>
<dbReference type="InterPro" id="IPR010128">
    <property type="entry name" value="ATPase_T1SS_PrtD-like"/>
</dbReference>
<dbReference type="SUPFAM" id="SSF52540">
    <property type="entry name" value="P-loop containing nucleoside triphosphate hydrolases"/>
    <property type="match status" value="1"/>
</dbReference>
<comment type="similarity">
    <text evidence="2">Belongs to the ABC transporter superfamily.</text>
</comment>
<comment type="subcellular location">
    <subcellularLocation>
        <location evidence="1">Cell membrane</location>
        <topology evidence="1">Multi-pass membrane protein</topology>
    </subcellularLocation>
</comment>
<dbReference type="Pfam" id="PF00005">
    <property type="entry name" value="ABC_tran"/>
    <property type="match status" value="1"/>
</dbReference>
<dbReference type="InterPro" id="IPR011527">
    <property type="entry name" value="ABC1_TM_dom"/>
</dbReference>
<feature type="domain" description="ABC transporter" evidence="9">
    <location>
        <begin position="330"/>
        <end position="568"/>
    </location>
</feature>
<dbReference type="GO" id="GO:0016887">
    <property type="term" value="F:ATP hydrolysis activity"/>
    <property type="evidence" value="ECO:0007669"/>
    <property type="project" value="InterPro"/>
</dbReference>
<dbReference type="OrthoDB" id="9808328at2"/>
<dbReference type="InterPro" id="IPR027417">
    <property type="entry name" value="P-loop_NTPase"/>
</dbReference>
<dbReference type="Proteomes" id="UP000298781">
    <property type="component" value="Chromosome"/>
</dbReference>
<protein>
    <submittedName>
        <fullName evidence="11">Type I secretion system permease/ATPase</fullName>
    </submittedName>
</protein>
<dbReference type="GO" id="GO:0005886">
    <property type="term" value="C:plasma membrane"/>
    <property type="evidence" value="ECO:0007669"/>
    <property type="project" value="UniProtKB-SubCell"/>
</dbReference>
<evidence type="ECO:0000313" key="12">
    <source>
        <dbReference type="Proteomes" id="UP000298781"/>
    </source>
</evidence>
<dbReference type="GO" id="GO:0005524">
    <property type="term" value="F:ATP binding"/>
    <property type="evidence" value="ECO:0007669"/>
    <property type="project" value="UniProtKB-KW"/>
</dbReference>
<dbReference type="KEGG" id="pstg:E8M01_19695"/>
<feature type="transmembrane region" description="Helical" evidence="8">
    <location>
        <begin position="20"/>
        <end position="43"/>
    </location>
</feature>
<dbReference type="NCBIfam" id="TIGR01842">
    <property type="entry name" value="type_I_sec_PrtD"/>
    <property type="match status" value="1"/>
</dbReference>
<name>A0A4D7B0J0_9HYPH</name>